<dbReference type="SUPFAM" id="SSF51735">
    <property type="entry name" value="NAD(P)-binding Rossmann-fold domains"/>
    <property type="match status" value="1"/>
</dbReference>
<evidence type="ECO:0000313" key="6">
    <source>
        <dbReference type="Proteomes" id="UP000634780"/>
    </source>
</evidence>
<reference evidence="5 6" key="1">
    <citation type="submission" date="2020-12" db="EMBL/GenBank/DDBJ databases">
        <title>Streptomyces typhae sp. nov., a novel endophytic actinomycete isolated from the root of cattail pollen (Typha angustifolia L.).</title>
        <authorList>
            <person name="Peng C."/>
            <person name="Liu C."/>
        </authorList>
    </citation>
    <scope>NUCLEOTIDE SEQUENCE [LARGE SCALE GENOMIC DNA]</scope>
    <source>
        <strain evidence="5 6">JCM 4753</strain>
    </source>
</reference>
<name>A0ABS0X6F2_9ACTN</name>
<dbReference type="Gene3D" id="3.40.50.720">
    <property type="entry name" value="NAD(P)-binding Rossmann-like Domain"/>
    <property type="match status" value="1"/>
</dbReference>
<dbReference type="EMBL" id="JAEKOZ010000009">
    <property type="protein sequence ID" value="MBJ3808778.1"/>
    <property type="molecule type" value="Genomic_DNA"/>
</dbReference>
<evidence type="ECO:0000256" key="3">
    <source>
        <dbReference type="ARBA" id="ARBA00023027"/>
    </source>
</evidence>
<gene>
    <name evidence="5" type="ORF">JGB26_16920</name>
</gene>
<comment type="similarity">
    <text evidence="1">Belongs to the NAD(P)-dependent epimerase/dehydratase family.</text>
</comment>
<dbReference type="InterPro" id="IPR001509">
    <property type="entry name" value="Epimerase_deHydtase"/>
</dbReference>
<evidence type="ECO:0000256" key="2">
    <source>
        <dbReference type="ARBA" id="ARBA00023002"/>
    </source>
</evidence>
<feature type="domain" description="NAD-dependent epimerase/dehydratase" evidence="4">
    <location>
        <begin position="10"/>
        <end position="170"/>
    </location>
</feature>
<evidence type="ECO:0000256" key="1">
    <source>
        <dbReference type="ARBA" id="ARBA00007637"/>
    </source>
</evidence>
<dbReference type="Pfam" id="PF01370">
    <property type="entry name" value="Epimerase"/>
    <property type="match status" value="1"/>
</dbReference>
<dbReference type="PANTHER" id="PTHR43103">
    <property type="entry name" value="NUCLEOSIDE-DIPHOSPHATE-SUGAR EPIMERASE"/>
    <property type="match status" value="1"/>
</dbReference>
<dbReference type="PROSITE" id="PS00061">
    <property type="entry name" value="ADH_SHORT"/>
    <property type="match status" value="1"/>
</dbReference>
<comment type="caution">
    <text evidence="5">The sequence shown here is derived from an EMBL/GenBank/DDBJ whole genome shotgun (WGS) entry which is preliminary data.</text>
</comment>
<dbReference type="InterPro" id="IPR036291">
    <property type="entry name" value="NAD(P)-bd_dom_sf"/>
</dbReference>
<accession>A0ABS0X6F2</accession>
<dbReference type="Proteomes" id="UP000634780">
    <property type="component" value="Unassembled WGS sequence"/>
</dbReference>
<sequence>MSDQQSTGAVVLTGAAGKIGAVLRDRLRDRKGGLILVDRVAPPGPFAPHEHPRTVDLTDFAATVAAFEGAGAVVHMAGIPDEAPFADLLEANVLCTHHVLEAARRHGITRVVLASSNRAAGYYPNSHVTGPLDPVRPDGLYGVSKAAVEALGRMYADKFGLDVTCLRIGSFEEVPSEARHLATWLSHRDAGGYVLAALDGAPEPGRFEIVYAVSGNARRFWELTGAYSPVDDAAAYAGEIPDAAAAFDPDAPQSGGFAAPEFTLPHLP</sequence>
<evidence type="ECO:0000259" key="4">
    <source>
        <dbReference type="Pfam" id="PF01370"/>
    </source>
</evidence>
<dbReference type="RefSeq" id="WP_190114634.1">
    <property type="nucleotide sequence ID" value="NZ_BMVR01000002.1"/>
</dbReference>
<proteinExistence type="inferred from homology"/>
<keyword evidence="6" id="KW-1185">Reference proteome</keyword>
<protein>
    <submittedName>
        <fullName evidence="5">NAD(P)-dependent oxidoreductase</fullName>
    </submittedName>
</protein>
<keyword evidence="3" id="KW-0520">NAD</keyword>
<evidence type="ECO:0000313" key="5">
    <source>
        <dbReference type="EMBL" id="MBJ3808778.1"/>
    </source>
</evidence>
<dbReference type="PANTHER" id="PTHR43103:SF5">
    <property type="entry name" value="4-EPIMERASE, PUTATIVE (AFU_ORTHOLOGUE AFUA_7G00360)-RELATED"/>
    <property type="match status" value="1"/>
</dbReference>
<keyword evidence="2" id="KW-0560">Oxidoreductase</keyword>
<dbReference type="InterPro" id="IPR020904">
    <property type="entry name" value="Sc_DH/Rdtase_CS"/>
</dbReference>
<organism evidence="5 6">
    <name type="scientific">Streptomyces flavofungini</name>
    <dbReference type="NCBI Taxonomy" id="68200"/>
    <lineage>
        <taxon>Bacteria</taxon>
        <taxon>Bacillati</taxon>
        <taxon>Actinomycetota</taxon>
        <taxon>Actinomycetes</taxon>
        <taxon>Kitasatosporales</taxon>
        <taxon>Streptomycetaceae</taxon>
        <taxon>Streptomyces</taxon>
    </lineage>
</organism>